<dbReference type="Proteomes" id="UP000028999">
    <property type="component" value="Unassembled WGS sequence"/>
</dbReference>
<evidence type="ECO:0000313" key="2">
    <source>
        <dbReference type="Proteomes" id="UP000028999"/>
    </source>
</evidence>
<reference evidence="1 2" key="1">
    <citation type="journal article" date="2014" name="Science">
        <title>Plant genetics. Early allopolyploid evolution in the post-Neolithic Brassica napus oilseed genome.</title>
        <authorList>
            <person name="Chalhoub B."/>
            <person name="Denoeud F."/>
            <person name="Liu S."/>
            <person name="Parkin I.A."/>
            <person name="Tang H."/>
            <person name="Wang X."/>
            <person name="Chiquet J."/>
            <person name="Belcram H."/>
            <person name="Tong C."/>
            <person name="Samans B."/>
            <person name="Correa M."/>
            <person name="Da Silva C."/>
            <person name="Just J."/>
            <person name="Falentin C."/>
            <person name="Koh C.S."/>
            <person name="Le Clainche I."/>
            <person name="Bernard M."/>
            <person name="Bento P."/>
            <person name="Noel B."/>
            <person name="Labadie K."/>
            <person name="Alberti A."/>
            <person name="Charles M."/>
            <person name="Arnaud D."/>
            <person name="Guo H."/>
            <person name="Daviaud C."/>
            <person name="Alamery S."/>
            <person name="Jabbari K."/>
            <person name="Zhao M."/>
            <person name="Edger P.P."/>
            <person name="Chelaifa H."/>
            <person name="Tack D."/>
            <person name="Lassalle G."/>
            <person name="Mestiri I."/>
            <person name="Schnel N."/>
            <person name="Le Paslier M.C."/>
            <person name="Fan G."/>
            <person name="Renault V."/>
            <person name="Bayer P.E."/>
            <person name="Golicz A.A."/>
            <person name="Manoli S."/>
            <person name="Lee T.H."/>
            <person name="Thi V.H."/>
            <person name="Chalabi S."/>
            <person name="Hu Q."/>
            <person name="Fan C."/>
            <person name="Tollenaere R."/>
            <person name="Lu Y."/>
            <person name="Battail C."/>
            <person name="Shen J."/>
            <person name="Sidebottom C.H."/>
            <person name="Wang X."/>
            <person name="Canaguier A."/>
            <person name="Chauveau A."/>
            <person name="Berard A."/>
            <person name="Deniot G."/>
            <person name="Guan M."/>
            <person name="Liu Z."/>
            <person name="Sun F."/>
            <person name="Lim Y.P."/>
            <person name="Lyons E."/>
            <person name="Town C.D."/>
            <person name="Bancroft I."/>
            <person name="Wang X."/>
            <person name="Meng J."/>
            <person name="Ma J."/>
            <person name="Pires J.C."/>
            <person name="King G.J."/>
            <person name="Brunel D."/>
            <person name="Delourme R."/>
            <person name="Renard M."/>
            <person name="Aury J.M."/>
            <person name="Adams K.L."/>
            <person name="Batley J."/>
            <person name="Snowdon R.J."/>
            <person name="Tost J."/>
            <person name="Edwards D."/>
            <person name="Zhou Y."/>
            <person name="Hua W."/>
            <person name="Sharpe A.G."/>
            <person name="Paterson A.H."/>
            <person name="Guan C."/>
            <person name="Wincker P."/>
        </authorList>
    </citation>
    <scope>NUCLEOTIDE SEQUENCE [LARGE SCALE GENOMIC DNA]</scope>
    <source>
        <strain evidence="2">cv. Darmor-bzh</strain>
    </source>
</reference>
<accession>A0A078I5V6</accession>
<protein>
    <submittedName>
        <fullName evidence="1">BnaC01g10410D protein</fullName>
    </submittedName>
</protein>
<dbReference type="STRING" id="3708.A0A078I5V6"/>
<sequence>MCKTIESESIIKDSPQPLSDHYLSCPVPEKPLSVAVLPTSKSGSKKALKCPWEYDLKYATHICVQVVHLTDEYWERVVQYQTYFLSHLSQSQLKQQFPLMTSCHYINNIKLQLLASGNGHHLKHENYPG</sequence>
<dbReference type="EMBL" id="LK032592">
    <property type="protein sequence ID" value="CDY44508.1"/>
    <property type="molecule type" value="Genomic_DNA"/>
</dbReference>
<organism evidence="1 2">
    <name type="scientific">Brassica napus</name>
    <name type="common">Rape</name>
    <dbReference type="NCBI Taxonomy" id="3708"/>
    <lineage>
        <taxon>Eukaryota</taxon>
        <taxon>Viridiplantae</taxon>
        <taxon>Streptophyta</taxon>
        <taxon>Embryophyta</taxon>
        <taxon>Tracheophyta</taxon>
        <taxon>Spermatophyta</taxon>
        <taxon>Magnoliopsida</taxon>
        <taxon>eudicotyledons</taxon>
        <taxon>Gunneridae</taxon>
        <taxon>Pentapetalae</taxon>
        <taxon>rosids</taxon>
        <taxon>malvids</taxon>
        <taxon>Brassicales</taxon>
        <taxon>Brassicaceae</taxon>
        <taxon>Brassiceae</taxon>
        <taxon>Brassica</taxon>
    </lineage>
</organism>
<keyword evidence="2" id="KW-1185">Reference proteome</keyword>
<dbReference type="AlphaFoldDB" id="A0A078I5V6"/>
<gene>
    <name evidence="1" type="primary">BnaC01g10410D</name>
    <name evidence="1" type="ORF">GSBRNA2T00080272001</name>
</gene>
<dbReference type="Gramene" id="CDY44508">
    <property type="protein sequence ID" value="CDY44508"/>
    <property type="gene ID" value="GSBRNA2T00080272001"/>
</dbReference>
<evidence type="ECO:0000313" key="1">
    <source>
        <dbReference type="EMBL" id="CDY44508.1"/>
    </source>
</evidence>
<proteinExistence type="predicted"/>
<name>A0A078I5V6_BRANA</name>
<dbReference type="PaxDb" id="3708-A0A078I5V6"/>